<evidence type="ECO:0000313" key="3">
    <source>
        <dbReference type="Proteomes" id="UP001156441"/>
    </source>
</evidence>
<name>A0ABT2J8T8_9PSEU</name>
<proteinExistence type="predicted"/>
<accession>A0ABT2J8T8</accession>
<reference evidence="2 3" key="1">
    <citation type="submission" date="2021-02" db="EMBL/GenBank/DDBJ databases">
        <title>Actinophytocola xerophila sp. nov., isolated from soil of cotton cropping field.</title>
        <authorList>
            <person name="Huang R."/>
            <person name="Chen X."/>
            <person name="Ge X."/>
            <person name="Liu W."/>
        </authorList>
    </citation>
    <scope>NUCLEOTIDE SEQUENCE [LARGE SCALE GENOMIC DNA]</scope>
    <source>
        <strain evidence="2 3">S1-96</strain>
    </source>
</reference>
<feature type="region of interest" description="Disordered" evidence="1">
    <location>
        <begin position="176"/>
        <end position="205"/>
    </location>
</feature>
<comment type="caution">
    <text evidence="2">The sequence shown here is derived from an EMBL/GenBank/DDBJ whole genome shotgun (WGS) entry which is preliminary data.</text>
</comment>
<organism evidence="2 3">
    <name type="scientific">Actinophytocola gossypii</name>
    <dbReference type="NCBI Taxonomy" id="2812003"/>
    <lineage>
        <taxon>Bacteria</taxon>
        <taxon>Bacillati</taxon>
        <taxon>Actinomycetota</taxon>
        <taxon>Actinomycetes</taxon>
        <taxon>Pseudonocardiales</taxon>
        <taxon>Pseudonocardiaceae</taxon>
    </lineage>
</organism>
<gene>
    <name evidence="2" type="ORF">JT362_14200</name>
</gene>
<dbReference type="EMBL" id="JAFFZE010000012">
    <property type="protein sequence ID" value="MCT2584273.1"/>
    <property type="molecule type" value="Genomic_DNA"/>
</dbReference>
<evidence type="ECO:0000313" key="2">
    <source>
        <dbReference type="EMBL" id="MCT2584273.1"/>
    </source>
</evidence>
<evidence type="ECO:0000256" key="1">
    <source>
        <dbReference type="SAM" id="MobiDB-lite"/>
    </source>
</evidence>
<protein>
    <submittedName>
        <fullName evidence="2">HSP18 transcriptional regulator</fullName>
    </submittedName>
</protein>
<dbReference type="RefSeq" id="WP_260191679.1">
    <property type="nucleotide sequence ID" value="NZ_JAFFZE010000012.1"/>
</dbReference>
<feature type="compositionally biased region" description="Basic and acidic residues" evidence="1">
    <location>
        <begin position="190"/>
        <end position="205"/>
    </location>
</feature>
<sequence>MANTERDVPAARALALVEAVLGDVRGGGGSTPEDVLAGLEVLRRLREELAAWEPELITAAREHGASWARIAPALGVTSRQAAERRYLRLRPSATGEATGEERVRAERDKRAGDRAVARWARVNSASLRRLAGQVSAVEGLGTAGQATVDQVHQALAEDDANALLTPLADAHPHLRDTHSALADEISSLTRRTDQLRQDTRQRRDR</sequence>
<keyword evidence="3" id="KW-1185">Reference proteome</keyword>
<dbReference type="Proteomes" id="UP001156441">
    <property type="component" value="Unassembled WGS sequence"/>
</dbReference>